<dbReference type="GO" id="GO:0004519">
    <property type="term" value="F:endonuclease activity"/>
    <property type="evidence" value="ECO:0007669"/>
    <property type="project" value="UniProtKB-KW"/>
</dbReference>
<keyword evidence="4" id="KW-0255">Endonuclease</keyword>
<evidence type="ECO:0000313" key="9">
    <source>
        <dbReference type="Proteomes" id="UP000184192"/>
    </source>
</evidence>
<keyword evidence="3" id="KW-0540">Nuclease</keyword>
<proteinExistence type="inferred from homology"/>
<accession>A0A1M6L4I0</accession>
<dbReference type="GO" id="GO:0003729">
    <property type="term" value="F:mRNA binding"/>
    <property type="evidence" value="ECO:0007669"/>
    <property type="project" value="InterPro"/>
</dbReference>
<dbReference type="RefSeq" id="WP_034524578.1">
    <property type="nucleotide sequence ID" value="NZ_FQZN01000044.1"/>
</dbReference>
<evidence type="ECO:0000256" key="1">
    <source>
        <dbReference type="ARBA" id="ARBA00006620"/>
    </source>
</evidence>
<evidence type="ECO:0000256" key="3">
    <source>
        <dbReference type="ARBA" id="ARBA00022722"/>
    </source>
</evidence>
<gene>
    <name evidence="8" type="ORF">SAMN05444350_14417</name>
</gene>
<dbReference type="GeneID" id="92714538"/>
<name>A0A1M6L4I0_9BACE</name>
<dbReference type="InterPro" id="IPR038570">
    <property type="entry name" value="HicA_sf"/>
</dbReference>
<dbReference type="EMBL" id="FQZN01000044">
    <property type="protein sequence ID" value="SHJ66131.1"/>
    <property type="molecule type" value="Genomic_DNA"/>
</dbReference>
<evidence type="ECO:0000256" key="6">
    <source>
        <dbReference type="ARBA" id="ARBA00022884"/>
    </source>
</evidence>
<keyword evidence="9" id="KW-1185">Reference proteome</keyword>
<dbReference type="Proteomes" id="UP000184192">
    <property type="component" value="Unassembled WGS sequence"/>
</dbReference>
<comment type="similarity">
    <text evidence="1">Belongs to the HicA mRNA interferase family.</text>
</comment>
<dbReference type="AlphaFoldDB" id="A0A1M6L4I0"/>
<dbReference type="SUPFAM" id="SSF54786">
    <property type="entry name" value="YcfA/nrd intein domain"/>
    <property type="match status" value="1"/>
</dbReference>
<keyword evidence="5" id="KW-0378">Hydrolase</keyword>
<evidence type="ECO:0000256" key="5">
    <source>
        <dbReference type="ARBA" id="ARBA00022801"/>
    </source>
</evidence>
<reference evidence="9" key="1">
    <citation type="submission" date="2016-11" db="EMBL/GenBank/DDBJ databases">
        <authorList>
            <person name="Varghese N."/>
            <person name="Submissions S."/>
        </authorList>
    </citation>
    <scope>NUCLEOTIDE SEQUENCE [LARGE SCALE GENOMIC DNA]</scope>
    <source>
        <strain evidence="9">DSM 26884</strain>
    </source>
</reference>
<organism evidence="8 9">
    <name type="scientific">Bacteroides stercorirosoris</name>
    <dbReference type="NCBI Taxonomy" id="871324"/>
    <lineage>
        <taxon>Bacteria</taxon>
        <taxon>Pseudomonadati</taxon>
        <taxon>Bacteroidota</taxon>
        <taxon>Bacteroidia</taxon>
        <taxon>Bacteroidales</taxon>
        <taxon>Bacteroidaceae</taxon>
        <taxon>Bacteroides</taxon>
    </lineage>
</organism>
<keyword evidence="7" id="KW-0346">Stress response</keyword>
<dbReference type="GO" id="GO:0016787">
    <property type="term" value="F:hydrolase activity"/>
    <property type="evidence" value="ECO:0007669"/>
    <property type="project" value="UniProtKB-KW"/>
</dbReference>
<keyword evidence="2" id="KW-1277">Toxin-antitoxin system</keyword>
<keyword evidence="6" id="KW-0694">RNA-binding</keyword>
<evidence type="ECO:0000256" key="2">
    <source>
        <dbReference type="ARBA" id="ARBA00022649"/>
    </source>
</evidence>
<dbReference type="InterPro" id="IPR012933">
    <property type="entry name" value="HicA_mRNA_interferase"/>
</dbReference>
<dbReference type="Pfam" id="PF07927">
    <property type="entry name" value="HicA_toxin"/>
    <property type="match status" value="1"/>
</dbReference>
<evidence type="ECO:0000256" key="7">
    <source>
        <dbReference type="ARBA" id="ARBA00023016"/>
    </source>
</evidence>
<evidence type="ECO:0000256" key="4">
    <source>
        <dbReference type="ARBA" id="ARBA00022759"/>
    </source>
</evidence>
<sequence>MKYNEFHRLIKRRGWESVRQTGSHVIYEKDGIRYPVPNHGSKEIPEPLRLKIAKEMGL</sequence>
<evidence type="ECO:0000313" key="8">
    <source>
        <dbReference type="EMBL" id="SHJ66131.1"/>
    </source>
</evidence>
<dbReference type="Gene3D" id="3.30.920.30">
    <property type="entry name" value="Hypothetical protein"/>
    <property type="match status" value="1"/>
</dbReference>
<protein>
    <submittedName>
        <fullName evidence="8">mRNA interferase HicA</fullName>
    </submittedName>
</protein>